<dbReference type="InterPro" id="IPR055771">
    <property type="entry name" value="DUF7347"/>
</dbReference>
<name>A0ABD5P9R8_9EURY</name>
<dbReference type="Pfam" id="PF24038">
    <property type="entry name" value="DUF7347"/>
    <property type="match status" value="1"/>
</dbReference>
<reference evidence="3 4" key="1">
    <citation type="journal article" date="2019" name="Int. J. Syst. Evol. Microbiol.">
        <title>The Global Catalogue of Microorganisms (GCM) 10K type strain sequencing project: providing services to taxonomists for standard genome sequencing and annotation.</title>
        <authorList>
            <consortium name="The Broad Institute Genomics Platform"/>
            <consortium name="The Broad Institute Genome Sequencing Center for Infectious Disease"/>
            <person name="Wu L."/>
            <person name="Ma J."/>
        </authorList>
    </citation>
    <scope>NUCLEOTIDE SEQUENCE [LARGE SCALE GENOMIC DNA]</scope>
    <source>
        <strain evidence="3 4">CGMCC 1.12553</strain>
    </source>
</reference>
<keyword evidence="4" id="KW-1185">Reference proteome</keyword>
<evidence type="ECO:0000313" key="4">
    <source>
        <dbReference type="Proteomes" id="UP001595921"/>
    </source>
</evidence>
<dbReference type="InterPro" id="IPR036388">
    <property type="entry name" value="WH-like_DNA-bd_sf"/>
</dbReference>
<dbReference type="InterPro" id="IPR036390">
    <property type="entry name" value="WH_DNA-bd_sf"/>
</dbReference>
<dbReference type="InterPro" id="IPR011991">
    <property type="entry name" value="ArsR-like_HTH"/>
</dbReference>
<dbReference type="Gene3D" id="1.10.10.10">
    <property type="entry name" value="Winged helix-like DNA-binding domain superfamily/Winged helix DNA-binding domain"/>
    <property type="match status" value="1"/>
</dbReference>
<feature type="domain" description="DUF7351" evidence="2">
    <location>
        <begin position="102"/>
        <end position="281"/>
    </location>
</feature>
<dbReference type="AlphaFoldDB" id="A0ABD5P9R8"/>
<dbReference type="EMBL" id="JBHSDS010000003">
    <property type="protein sequence ID" value="MFC4357615.1"/>
    <property type="molecule type" value="Genomic_DNA"/>
</dbReference>
<dbReference type="InterPro" id="IPR055775">
    <property type="entry name" value="DUF7351"/>
</dbReference>
<dbReference type="RefSeq" id="WP_267622079.1">
    <property type="nucleotide sequence ID" value="NZ_JAODIW010000006.1"/>
</dbReference>
<dbReference type="Proteomes" id="UP001595921">
    <property type="component" value="Unassembled WGS sequence"/>
</dbReference>
<proteinExistence type="predicted"/>
<sequence>MSSDTLTPDAAFALLGDETRIAILRALFENPYEPLSFSELRERVGTRDSGRFNYHLGKLVGQFVRKTDDGYELTLAGWAVLGGVLSGTYTDSGYTEPVPYEEPCPACGGHVLATYADERMRVVCTDCDEQFSSAGVPPGALEGYDRDELPLAFERYMNSLVAQARNGVCISCAGRLEPTLRLDLHDLPVDDDEAPLVVYECHRCPELVTVSVGNALLDHPVVVAFHHERGVDLRRVPSWTLGWTRREPVVESDDPVRVRVAVDVNGDSDTLELVVDEHLRVVETVAVGA</sequence>
<dbReference type="SUPFAM" id="SSF46785">
    <property type="entry name" value="Winged helix' DNA-binding domain"/>
    <property type="match status" value="1"/>
</dbReference>
<protein>
    <submittedName>
        <fullName evidence="3">Winged helix-turn-helix domain-containing protein</fullName>
    </submittedName>
</protein>
<organism evidence="3 4">
    <name type="scientific">Halobium salinum</name>
    <dbReference type="NCBI Taxonomy" id="1364940"/>
    <lineage>
        <taxon>Archaea</taxon>
        <taxon>Methanobacteriati</taxon>
        <taxon>Methanobacteriota</taxon>
        <taxon>Stenosarchaea group</taxon>
        <taxon>Halobacteria</taxon>
        <taxon>Halobacteriales</taxon>
        <taxon>Haloferacaceae</taxon>
        <taxon>Halobium</taxon>
    </lineage>
</organism>
<evidence type="ECO:0000259" key="1">
    <source>
        <dbReference type="Pfam" id="PF24038"/>
    </source>
</evidence>
<dbReference type="CDD" id="cd00090">
    <property type="entry name" value="HTH_ARSR"/>
    <property type="match status" value="1"/>
</dbReference>
<evidence type="ECO:0000313" key="3">
    <source>
        <dbReference type="EMBL" id="MFC4357615.1"/>
    </source>
</evidence>
<feature type="domain" description="DUF7347" evidence="1">
    <location>
        <begin position="8"/>
        <end position="82"/>
    </location>
</feature>
<gene>
    <name evidence="3" type="ORF">ACFO0N_06585</name>
</gene>
<accession>A0ABD5P9R8</accession>
<evidence type="ECO:0000259" key="2">
    <source>
        <dbReference type="Pfam" id="PF24042"/>
    </source>
</evidence>
<comment type="caution">
    <text evidence="3">The sequence shown here is derived from an EMBL/GenBank/DDBJ whole genome shotgun (WGS) entry which is preliminary data.</text>
</comment>
<dbReference type="Pfam" id="PF24042">
    <property type="entry name" value="DUF7351"/>
    <property type="match status" value="1"/>
</dbReference>